<accession>A0AA97NM12</accession>
<protein>
    <submittedName>
        <fullName evidence="1">Uncharacterized protein</fullName>
    </submittedName>
</protein>
<dbReference type="AlphaFoldDB" id="A0AA97NM12"/>
<dbReference type="PANTHER" id="PTHR37315">
    <property type="entry name" value="UPF0311 PROTEIN BLR7842"/>
    <property type="match status" value="1"/>
</dbReference>
<dbReference type="InterPro" id="IPR020915">
    <property type="entry name" value="UPF0311"/>
</dbReference>
<dbReference type="PANTHER" id="PTHR37315:SF1">
    <property type="entry name" value="UPF0311 PROTEIN BLR7842"/>
    <property type="match status" value="1"/>
</dbReference>
<dbReference type="Pfam" id="PF11578">
    <property type="entry name" value="DUF3237"/>
    <property type="match status" value="1"/>
</dbReference>
<organism evidence="1">
    <name type="scientific">Pyricularia oryzae (strain Y34)</name>
    <name type="common">Rice blast fungus</name>
    <name type="synonym">Magnaporthe oryzae</name>
    <dbReference type="NCBI Taxonomy" id="1143189"/>
    <lineage>
        <taxon>Eukaryota</taxon>
        <taxon>Fungi</taxon>
        <taxon>Dikarya</taxon>
        <taxon>Ascomycota</taxon>
        <taxon>Pezizomycotina</taxon>
        <taxon>Sordariomycetes</taxon>
        <taxon>Sordariomycetidae</taxon>
        <taxon>Magnaporthales</taxon>
        <taxon>Pyriculariaceae</taxon>
        <taxon>Pyricularia</taxon>
    </lineage>
</organism>
<gene>
    <name evidence="1" type="ORF">OOU_Y34scaffold01075g1</name>
</gene>
<sequence length="338" mass="37505">HYIRVTYTILHQGRLIGGSRLFSLAPFSARRLYHPRCPRESGRTLTYLSEATGPPETPTPTVSTCTNSSNATWEQVLDRFPPGSLSATTALPVPALTVDFRLQVDLNPKIALGKGVWGERNWISFKSGQWSATWGNGTVEPGGQDAQLLVENKATFVDTQYLLKTADEKPAYIMVRTQGWRTGPPDVLEKLLDPIEGDKVPASAYRFRLTIKLETGDPRYLWVNEGMWIGSGIRRGSEGYCNTAIIGRLGGGTKSTSRRHRSSRVMMEGAFATCIPYWQHVRQDKDVLQMSHAGGPDKIAAARTTDESSSGPNLFGTRHFVRGWRPWTRSHGHVVRPG</sequence>
<reference evidence="1" key="1">
    <citation type="journal article" date="2012" name="PLoS Genet.">
        <title>Comparative analysis of the genomes of two field isolates of the rice blast fungus Magnaporthe oryzae.</title>
        <authorList>
            <person name="Xue M."/>
            <person name="Yang J."/>
            <person name="Li Z."/>
            <person name="Hu S."/>
            <person name="Yao N."/>
            <person name="Dean R.A."/>
            <person name="Zhao W."/>
            <person name="Shen M."/>
            <person name="Zhang H."/>
            <person name="Li C."/>
            <person name="Liu L."/>
            <person name="Cao L."/>
            <person name="Xu X."/>
            <person name="Xing Y."/>
            <person name="Hsiang T."/>
            <person name="Zhang Z."/>
            <person name="Xu J.R."/>
            <person name="Peng Y.L."/>
        </authorList>
    </citation>
    <scope>NUCLEOTIDE SEQUENCE</scope>
    <source>
        <strain evidence="1">Y34</strain>
    </source>
</reference>
<proteinExistence type="predicted"/>
<dbReference type="EMBL" id="JH793986">
    <property type="protein sequence ID" value="ELQ32645.1"/>
    <property type="molecule type" value="Genomic_DNA"/>
</dbReference>
<dbReference type="Gene3D" id="2.40.160.20">
    <property type="match status" value="1"/>
</dbReference>
<name>A0AA97NM12_PYRO3</name>
<feature type="non-terminal residue" evidence="1">
    <location>
        <position position="1"/>
    </location>
</feature>
<evidence type="ECO:0000313" key="1">
    <source>
        <dbReference type="EMBL" id="ELQ32645.1"/>
    </source>
</evidence>
<dbReference type="Proteomes" id="UP000011086">
    <property type="component" value="Unassembled WGS sequence"/>
</dbReference>